<dbReference type="GeneID" id="63821805"/>
<proteinExistence type="predicted"/>
<keyword evidence="2" id="KW-1185">Reference proteome</keyword>
<gene>
    <name evidence="1" type="ORF">LAESUDRAFT_658954</name>
</gene>
<dbReference type="RefSeq" id="XP_040761560.1">
    <property type="nucleotide sequence ID" value="XM_040904775.1"/>
</dbReference>
<name>A0A165CZJ1_9APHY</name>
<accession>A0A165CZJ1</accession>
<dbReference type="EMBL" id="KV427641">
    <property type="protein sequence ID" value="KZT03820.1"/>
    <property type="molecule type" value="Genomic_DNA"/>
</dbReference>
<dbReference type="Proteomes" id="UP000076871">
    <property type="component" value="Unassembled WGS sequence"/>
</dbReference>
<reference evidence="1 2" key="1">
    <citation type="journal article" date="2016" name="Mol. Biol. Evol.">
        <title>Comparative Genomics of Early-Diverging Mushroom-Forming Fungi Provides Insights into the Origins of Lignocellulose Decay Capabilities.</title>
        <authorList>
            <person name="Nagy L.G."/>
            <person name="Riley R."/>
            <person name="Tritt A."/>
            <person name="Adam C."/>
            <person name="Daum C."/>
            <person name="Floudas D."/>
            <person name="Sun H."/>
            <person name="Yadav J.S."/>
            <person name="Pangilinan J."/>
            <person name="Larsson K.H."/>
            <person name="Matsuura K."/>
            <person name="Barry K."/>
            <person name="Labutti K."/>
            <person name="Kuo R."/>
            <person name="Ohm R.A."/>
            <person name="Bhattacharya S.S."/>
            <person name="Shirouzu T."/>
            <person name="Yoshinaga Y."/>
            <person name="Martin F.M."/>
            <person name="Grigoriev I.V."/>
            <person name="Hibbett D.S."/>
        </authorList>
    </citation>
    <scope>NUCLEOTIDE SEQUENCE [LARGE SCALE GENOMIC DNA]</scope>
    <source>
        <strain evidence="1 2">93-53</strain>
    </source>
</reference>
<organism evidence="1 2">
    <name type="scientific">Laetiporus sulphureus 93-53</name>
    <dbReference type="NCBI Taxonomy" id="1314785"/>
    <lineage>
        <taxon>Eukaryota</taxon>
        <taxon>Fungi</taxon>
        <taxon>Dikarya</taxon>
        <taxon>Basidiomycota</taxon>
        <taxon>Agaricomycotina</taxon>
        <taxon>Agaricomycetes</taxon>
        <taxon>Polyporales</taxon>
        <taxon>Laetiporus</taxon>
    </lineage>
</organism>
<sequence>FGGLLGCALRSFSDDEGRRRPGATRLYRILISESTYLIWNLRNERVIRHRHSDDQAAWRHFP</sequence>
<dbReference type="AlphaFoldDB" id="A0A165CZJ1"/>
<protein>
    <submittedName>
        <fullName evidence="1">Uncharacterized protein</fullName>
    </submittedName>
</protein>
<dbReference type="InParanoid" id="A0A165CZJ1"/>
<dbReference type="OrthoDB" id="3031569at2759"/>
<evidence type="ECO:0000313" key="1">
    <source>
        <dbReference type="EMBL" id="KZT03820.1"/>
    </source>
</evidence>
<evidence type="ECO:0000313" key="2">
    <source>
        <dbReference type="Proteomes" id="UP000076871"/>
    </source>
</evidence>
<feature type="non-terminal residue" evidence="1">
    <location>
        <position position="1"/>
    </location>
</feature>